<proteinExistence type="predicted"/>
<dbReference type="Proteomes" id="UP000288805">
    <property type="component" value="Unassembled WGS sequence"/>
</dbReference>
<protein>
    <submittedName>
        <fullName evidence="2">Uncharacterized protein</fullName>
    </submittedName>
</protein>
<comment type="caution">
    <text evidence="2">The sequence shown here is derived from an EMBL/GenBank/DDBJ whole genome shotgun (WGS) entry which is preliminary data.</text>
</comment>
<evidence type="ECO:0000313" key="3">
    <source>
        <dbReference type="Proteomes" id="UP000288805"/>
    </source>
</evidence>
<gene>
    <name evidence="2" type="ORF">CK203_018959</name>
</gene>
<evidence type="ECO:0000256" key="1">
    <source>
        <dbReference type="SAM" id="MobiDB-lite"/>
    </source>
</evidence>
<reference evidence="2 3" key="1">
    <citation type="journal article" date="2018" name="PLoS Genet.">
        <title>Population sequencing reveals clonal diversity and ancestral inbreeding in the grapevine cultivar Chardonnay.</title>
        <authorList>
            <person name="Roach M.J."/>
            <person name="Johnson D.L."/>
            <person name="Bohlmann J."/>
            <person name="van Vuuren H.J."/>
            <person name="Jones S.J."/>
            <person name="Pretorius I.S."/>
            <person name="Schmidt S.A."/>
            <person name="Borneman A.R."/>
        </authorList>
    </citation>
    <scope>NUCLEOTIDE SEQUENCE [LARGE SCALE GENOMIC DNA]</scope>
    <source>
        <strain evidence="3">cv. Chardonnay</strain>
        <tissue evidence="2">Leaf</tissue>
    </source>
</reference>
<dbReference type="EMBL" id="QGNW01000089">
    <property type="protein sequence ID" value="RVW99230.1"/>
    <property type="molecule type" value="Genomic_DNA"/>
</dbReference>
<feature type="region of interest" description="Disordered" evidence="1">
    <location>
        <begin position="1"/>
        <end position="87"/>
    </location>
</feature>
<feature type="compositionally biased region" description="Basic residues" evidence="1">
    <location>
        <begin position="27"/>
        <end position="39"/>
    </location>
</feature>
<evidence type="ECO:0000313" key="2">
    <source>
        <dbReference type="EMBL" id="RVW99230.1"/>
    </source>
</evidence>
<accession>A0A438IR83</accession>
<sequence length="87" mass="8836">MKNKLKGCAAARNRTPAPGPARDAKGSRRRPATATRRHSQGLAGGPRHQESSAARDPAPPAPTDLAGGLQQRQSQGPAGGPPSPSPS</sequence>
<name>A0A438IR83_VITVI</name>
<dbReference type="AlphaFoldDB" id="A0A438IR83"/>
<organism evidence="2 3">
    <name type="scientific">Vitis vinifera</name>
    <name type="common">Grape</name>
    <dbReference type="NCBI Taxonomy" id="29760"/>
    <lineage>
        <taxon>Eukaryota</taxon>
        <taxon>Viridiplantae</taxon>
        <taxon>Streptophyta</taxon>
        <taxon>Embryophyta</taxon>
        <taxon>Tracheophyta</taxon>
        <taxon>Spermatophyta</taxon>
        <taxon>Magnoliopsida</taxon>
        <taxon>eudicotyledons</taxon>
        <taxon>Gunneridae</taxon>
        <taxon>Pentapetalae</taxon>
        <taxon>rosids</taxon>
        <taxon>Vitales</taxon>
        <taxon>Vitaceae</taxon>
        <taxon>Viteae</taxon>
        <taxon>Vitis</taxon>
    </lineage>
</organism>